<dbReference type="Gene3D" id="3.40.50.300">
    <property type="entry name" value="P-loop containing nucleotide triphosphate hydrolases"/>
    <property type="match status" value="1"/>
</dbReference>
<keyword evidence="2" id="KW-1003">Cell membrane</keyword>
<accession>A0A953N9S8</accession>
<dbReference type="GO" id="GO:0042941">
    <property type="term" value="P:D-alanine transmembrane transport"/>
    <property type="evidence" value="ECO:0007669"/>
    <property type="project" value="TreeGrafter"/>
</dbReference>
<dbReference type="GO" id="GO:0005524">
    <property type="term" value="F:ATP binding"/>
    <property type="evidence" value="ECO:0007669"/>
    <property type="project" value="UniProtKB-KW"/>
</dbReference>
<keyword evidence="3" id="KW-0547">Nucleotide-binding</keyword>
<feature type="domain" description="ABC transporter" evidence="5">
    <location>
        <begin position="6"/>
        <end position="256"/>
    </location>
</feature>
<dbReference type="GO" id="GO:0005886">
    <property type="term" value="C:plasma membrane"/>
    <property type="evidence" value="ECO:0007669"/>
    <property type="project" value="TreeGrafter"/>
</dbReference>
<evidence type="ECO:0000256" key="3">
    <source>
        <dbReference type="ARBA" id="ARBA00022741"/>
    </source>
</evidence>
<comment type="caution">
    <text evidence="6">The sequence shown here is derived from an EMBL/GenBank/DDBJ whole genome shotgun (WGS) entry which is preliminary data.</text>
</comment>
<dbReference type="SUPFAM" id="SSF52540">
    <property type="entry name" value="P-loop containing nucleoside triphosphate hydrolases"/>
    <property type="match status" value="1"/>
</dbReference>
<dbReference type="InterPro" id="IPR003593">
    <property type="entry name" value="AAA+_ATPase"/>
</dbReference>
<evidence type="ECO:0000256" key="1">
    <source>
        <dbReference type="ARBA" id="ARBA00022448"/>
    </source>
</evidence>
<dbReference type="GO" id="GO:1903806">
    <property type="term" value="P:L-isoleucine import across plasma membrane"/>
    <property type="evidence" value="ECO:0007669"/>
    <property type="project" value="TreeGrafter"/>
</dbReference>
<dbReference type="PANTHER" id="PTHR45772">
    <property type="entry name" value="CONSERVED COMPONENT OF ABC TRANSPORTER FOR NATURAL AMINO ACIDS-RELATED"/>
    <property type="match status" value="1"/>
</dbReference>
<dbReference type="GO" id="GO:0015192">
    <property type="term" value="F:L-phenylalanine transmembrane transporter activity"/>
    <property type="evidence" value="ECO:0007669"/>
    <property type="project" value="TreeGrafter"/>
</dbReference>
<dbReference type="GO" id="GO:0016887">
    <property type="term" value="F:ATP hydrolysis activity"/>
    <property type="evidence" value="ECO:0007669"/>
    <property type="project" value="InterPro"/>
</dbReference>
<evidence type="ECO:0000256" key="4">
    <source>
        <dbReference type="ARBA" id="ARBA00022840"/>
    </source>
</evidence>
<protein>
    <submittedName>
        <fullName evidence="6">ABC transporter ATP-binding protein</fullName>
    </submittedName>
</protein>
<sequence>MSEIILHAKGLNKSFGAVVAAAEIDVAVPAGACLGLIGTNGAGKTTFVNMITGYLKPDSGTVEFNGRDITQLPPREITQLGICRSFQIPQLYNTLTALENLEVSFGIVSLIANKGSLFTRTERVIPGYSKTIRQLAEESLEHFGLSAYRDKVARVLPGGVRKLLDIAMAMAMRPKILLLDEPTSGVSTEEKFQIMEMVMHAVRQGNTTVLFVEHDMEIVSKHAERVLAFYEGRIIADAPPEIALKDERVVKYIVGKSHAATQEH</sequence>
<keyword evidence="2" id="KW-0472">Membrane</keyword>
<dbReference type="InterPro" id="IPR027417">
    <property type="entry name" value="P-loop_NTPase"/>
</dbReference>
<dbReference type="GO" id="GO:0015188">
    <property type="term" value="F:L-isoleucine transmembrane transporter activity"/>
    <property type="evidence" value="ECO:0007669"/>
    <property type="project" value="TreeGrafter"/>
</dbReference>
<dbReference type="GO" id="GO:1903805">
    <property type="term" value="P:L-valine import across plasma membrane"/>
    <property type="evidence" value="ECO:0007669"/>
    <property type="project" value="TreeGrafter"/>
</dbReference>
<name>A0A953N9S8_9BURK</name>
<dbReference type="GO" id="GO:0005304">
    <property type="term" value="F:L-valine transmembrane transporter activity"/>
    <property type="evidence" value="ECO:0007669"/>
    <property type="project" value="TreeGrafter"/>
</dbReference>
<dbReference type="GO" id="GO:0015808">
    <property type="term" value="P:L-alanine transport"/>
    <property type="evidence" value="ECO:0007669"/>
    <property type="project" value="TreeGrafter"/>
</dbReference>
<gene>
    <name evidence="6" type="ORF">KZZ10_03770</name>
</gene>
<dbReference type="PANTHER" id="PTHR45772:SF7">
    <property type="entry name" value="AMINO ACID ABC TRANSPORTER ATP-BINDING PROTEIN"/>
    <property type="match status" value="1"/>
</dbReference>
<dbReference type="Pfam" id="PF00005">
    <property type="entry name" value="ABC_tran"/>
    <property type="match status" value="1"/>
</dbReference>
<dbReference type="InterPro" id="IPR051120">
    <property type="entry name" value="ABC_AA/LPS_Transport"/>
</dbReference>
<evidence type="ECO:0000313" key="7">
    <source>
        <dbReference type="Proteomes" id="UP000739565"/>
    </source>
</evidence>
<dbReference type="Proteomes" id="UP000739565">
    <property type="component" value="Unassembled WGS sequence"/>
</dbReference>
<dbReference type="CDD" id="cd03219">
    <property type="entry name" value="ABC_Mj1267_LivG_branched"/>
    <property type="match status" value="1"/>
</dbReference>
<keyword evidence="7" id="KW-1185">Reference proteome</keyword>
<dbReference type="EMBL" id="JAHXRI010000006">
    <property type="protein sequence ID" value="MBZ1349754.1"/>
    <property type="molecule type" value="Genomic_DNA"/>
</dbReference>
<evidence type="ECO:0000256" key="2">
    <source>
        <dbReference type="ARBA" id="ARBA00022475"/>
    </source>
</evidence>
<keyword evidence="1" id="KW-0813">Transport</keyword>
<dbReference type="InterPro" id="IPR003439">
    <property type="entry name" value="ABC_transporter-like_ATP-bd"/>
</dbReference>
<dbReference type="PROSITE" id="PS50893">
    <property type="entry name" value="ABC_TRANSPORTER_2"/>
    <property type="match status" value="1"/>
</dbReference>
<dbReference type="SMART" id="SM00382">
    <property type="entry name" value="AAA"/>
    <property type="match status" value="1"/>
</dbReference>
<evidence type="ECO:0000259" key="5">
    <source>
        <dbReference type="PROSITE" id="PS50893"/>
    </source>
</evidence>
<reference evidence="6" key="1">
    <citation type="submission" date="2021-07" db="EMBL/GenBank/DDBJ databases">
        <title>New genus and species of the family Alcaligenaceae.</title>
        <authorList>
            <person name="Hahn M.W."/>
        </authorList>
    </citation>
    <scope>NUCLEOTIDE SEQUENCE</scope>
    <source>
        <strain evidence="6">LF4-65</strain>
    </source>
</reference>
<dbReference type="AlphaFoldDB" id="A0A953N9S8"/>
<proteinExistence type="predicted"/>
<evidence type="ECO:0000313" key="6">
    <source>
        <dbReference type="EMBL" id="MBZ1349754.1"/>
    </source>
</evidence>
<keyword evidence="4 6" id="KW-0067">ATP-binding</keyword>
<organism evidence="6 7">
    <name type="scientific">Zwartia hollandica</name>
    <dbReference type="NCBI Taxonomy" id="324606"/>
    <lineage>
        <taxon>Bacteria</taxon>
        <taxon>Pseudomonadati</taxon>
        <taxon>Pseudomonadota</taxon>
        <taxon>Betaproteobacteria</taxon>
        <taxon>Burkholderiales</taxon>
        <taxon>Alcaligenaceae</taxon>
        <taxon>Zwartia</taxon>
    </lineage>
</organism>
<dbReference type="RefSeq" id="WP_259660175.1">
    <property type="nucleotide sequence ID" value="NZ_JAHXRI010000006.1"/>
</dbReference>